<dbReference type="AlphaFoldDB" id="A0A4Q2SF02"/>
<sequence>MPALVTSSSSAMTTEQQAGQSLTITVAKGSLKLQGVNGLRAGRIKLAVKGKPAPVSIVSFARGYTVRDMAKDYAASNKGDMKALKRAIANTTWHGGLMTGSTGTIVLPRAGTYTALVMANRIMAPTTFRVGPVKASKAPSVDATIKARKGMKWGGASHLPTRGTLKFKNADDQPHFAVLQQVQEGTTMEQVMEGLQSEEEPAWLLPAWAQTDTLSPGRQMTMDYELPAGQYVLLCFFPDPKMKGMPHAMMGMVKMIHVM</sequence>
<dbReference type="OrthoDB" id="162678at2"/>
<reference evidence="1 2" key="1">
    <citation type="submission" date="2019-01" db="EMBL/GenBank/DDBJ databases">
        <title>Novel species of Nocardioides.</title>
        <authorList>
            <person name="Liu Q."/>
            <person name="Xin Y.-H."/>
        </authorList>
    </citation>
    <scope>NUCLEOTIDE SEQUENCE [LARGE SCALE GENOMIC DNA]</scope>
    <source>
        <strain evidence="1 2">CGMCC 4.6875</strain>
    </source>
</reference>
<protein>
    <submittedName>
        <fullName evidence="1">Uncharacterized protein</fullName>
    </submittedName>
</protein>
<organism evidence="1 2">
    <name type="scientific">Nocardioides ganghwensis</name>
    <dbReference type="NCBI Taxonomy" id="252230"/>
    <lineage>
        <taxon>Bacteria</taxon>
        <taxon>Bacillati</taxon>
        <taxon>Actinomycetota</taxon>
        <taxon>Actinomycetes</taxon>
        <taxon>Propionibacteriales</taxon>
        <taxon>Nocardioidaceae</taxon>
        <taxon>Nocardioides</taxon>
    </lineage>
</organism>
<comment type="caution">
    <text evidence="1">The sequence shown here is derived from an EMBL/GenBank/DDBJ whole genome shotgun (WGS) entry which is preliminary data.</text>
</comment>
<accession>A0A4Q2SF02</accession>
<dbReference type="SUPFAM" id="SSF49503">
    <property type="entry name" value="Cupredoxins"/>
    <property type="match status" value="1"/>
</dbReference>
<keyword evidence="2" id="KW-1185">Reference proteome</keyword>
<evidence type="ECO:0000313" key="1">
    <source>
        <dbReference type="EMBL" id="RYC03955.1"/>
    </source>
</evidence>
<proteinExistence type="predicted"/>
<dbReference type="EMBL" id="SDWU01000003">
    <property type="protein sequence ID" value="RYC03955.1"/>
    <property type="molecule type" value="Genomic_DNA"/>
</dbReference>
<dbReference type="Proteomes" id="UP000293291">
    <property type="component" value="Unassembled WGS sequence"/>
</dbReference>
<dbReference type="Gene3D" id="2.60.40.420">
    <property type="entry name" value="Cupredoxins - blue copper proteins"/>
    <property type="match status" value="1"/>
</dbReference>
<evidence type="ECO:0000313" key="2">
    <source>
        <dbReference type="Proteomes" id="UP000293291"/>
    </source>
</evidence>
<dbReference type="InterPro" id="IPR008972">
    <property type="entry name" value="Cupredoxin"/>
</dbReference>
<name>A0A4Q2SF02_9ACTN</name>
<gene>
    <name evidence="1" type="ORF">EUA07_03175</name>
</gene>
<dbReference type="RefSeq" id="WP_129453555.1">
    <property type="nucleotide sequence ID" value="NZ_JACXYX010000007.1"/>
</dbReference>